<proteinExistence type="predicted"/>
<sequence>MGFAFTTTLKLRFCNGRVKKRLVGLTAISTPLGALMVTLYTDGGPTLVTLL</sequence>
<keyword evidence="1" id="KW-0812">Transmembrane</keyword>
<comment type="caution">
    <text evidence="2">The sequence shown here is derived from an EMBL/GenBank/DDBJ whole genome shotgun (WGS) entry which is preliminary data.</text>
</comment>
<dbReference type="AlphaFoldDB" id="A0A1R3H575"/>
<name>A0A1R3H575_9ROSI</name>
<protein>
    <submittedName>
        <fullName evidence="2">Uncharacterized protein</fullName>
    </submittedName>
</protein>
<gene>
    <name evidence="2" type="ORF">COLO4_31157</name>
</gene>
<feature type="transmembrane region" description="Helical" evidence="1">
    <location>
        <begin position="21"/>
        <end position="41"/>
    </location>
</feature>
<keyword evidence="3" id="KW-1185">Reference proteome</keyword>
<dbReference type="EMBL" id="AWUE01020828">
    <property type="protein sequence ID" value="OMO65487.1"/>
    <property type="molecule type" value="Genomic_DNA"/>
</dbReference>
<keyword evidence="1" id="KW-1133">Transmembrane helix</keyword>
<evidence type="ECO:0000313" key="3">
    <source>
        <dbReference type="Proteomes" id="UP000187203"/>
    </source>
</evidence>
<reference evidence="3" key="1">
    <citation type="submission" date="2013-09" db="EMBL/GenBank/DDBJ databases">
        <title>Corchorus olitorius genome sequencing.</title>
        <authorList>
            <person name="Alam M."/>
            <person name="Haque M.S."/>
            <person name="Islam M.S."/>
            <person name="Emdad E.M."/>
            <person name="Islam M.M."/>
            <person name="Ahmed B."/>
            <person name="Halim A."/>
            <person name="Hossen Q.M.M."/>
            <person name="Hossain M.Z."/>
            <person name="Ahmed R."/>
            <person name="Khan M.M."/>
            <person name="Islam R."/>
            <person name="Rashid M.M."/>
            <person name="Khan S.A."/>
            <person name="Rahman M.S."/>
            <person name="Alam M."/>
            <person name="Yahiya A.S."/>
            <person name="Khan M.S."/>
            <person name="Azam M.S."/>
            <person name="Haque T."/>
            <person name="Lashkar M.Z.H."/>
            <person name="Akhand A.I."/>
            <person name="Morshed G."/>
            <person name="Roy S."/>
            <person name="Uddin K.S."/>
            <person name="Rabeya T."/>
            <person name="Hossain A.S."/>
            <person name="Chowdhury A."/>
            <person name="Snigdha A.R."/>
            <person name="Mortoza M.S."/>
            <person name="Matin S.A."/>
            <person name="Hoque S.M.E."/>
            <person name="Islam M.K."/>
            <person name="Roy D.K."/>
            <person name="Haider R."/>
            <person name="Moosa M.M."/>
            <person name="Elias S.M."/>
            <person name="Hasan A.M."/>
            <person name="Jahan S."/>
            <person name="Shafiuddin M."/>
            <person name="Mahmood N."/>
            <person name="Shommy N.S."/>
        </authorList>
    </citation>
    <scope>NUCLEOTIDE SEQUENCE [LARGE SCALE GENOMIC DNA]</scope>
    <source>
        <strain evidence="3">cv. O-4</strain>
    </source>
</reference>
<evidence type="ECO:0000313" key="2">
    <source>
        <dbReference type="EMBL" id="OMO65487.1"/>
    </source>
</evidence>
<organism evidence="2 3">
    <name type="scientific">Corchorus olitorius</name>
    <dbReference type="NCBI Taxonomy" id="93759"/>
    <lineage>
        <taxon>Eukaryota</taxon>
        <taxon>Viridiplantae</taxon>
        <taxon>Streptophyta</taxon>
        <taxon>Embryophyta</taxon>
        <taxon>Tracheophyta</taxon>
        <taxon>Spermatophyta</taxon>
        <taxon>Magnoliopsida</taxon>
        <taxon>eudicotyledons</taxon>
        <taxon>Gunneridae</taxon>
        <taxon>Pentapetalae</taxon>
        <taxon>rosids</taxon>
        <taxon>malvids</taxon>
        <taxon>Malvales</taxon>
        <taxon>Malvaceae</taxon>
        <taxon>Grewioideae</taxon>
        <taxon>Apeibeae</taxon>
        <taxon>Corchorus</taxon>
    </lineage>
</organism>
<evidence type="ECO:0000256" key="1">
    <source>
        <dbReference type="SAM" id="Phobius"/>
    </source>
</evidence>
<keyword evidence="1" id="KW-0472">Membrane</keyword>
<dbReference type="Proteomes" id="UP000187203">
    <property type="component" value="Unassembled WGS sequence"/>
</dbReference>
<accession>A0A1R3H575</accession>